<protein>
    <recommendedName>
        <fullName evidence="1">Protein kinase domain-containing protein</fullName>
    </recommendedName>
</protein>
<evidence type="ECO:0000313" key="3">
    <source>
        <dbReference type="Proteomes" id="UP000054485"/>
    </source>
</evidence>
<dbReference type="Proteomes" id="UP000054485">
    <property type="component" value="Unassembled WGS sequence"/>
</dbReference>
<dbReference type="OrthoDB" id="346907at2759"/>
<sequence length="244" mass="27193">MSNCVDVGASPIISFDLPDFNLGRSQGNKCDEQCGHVEICQALISPWLKNGALTGYLEREHAILSYSRRFSLLKDIARGLHYLHSRSIIHGDLSGNNVLVDKNGKASLTDFGLSALLPERRSQALVPTNPGGTPNYMAPECLMLDDEDNESPKLSPTSDVYSFGGIMLHVLEGKVPYHYIRNQYVLMTTISKGIKPKRPLAPGPVVEDNDWNFIESCWLEDTKCRPSDEDILEFVEERARLVQS</sequence>
<organism evidence="2 3">
    <name type="scientific">Suillus luteus UH-Slu-Lm8-n1</name>
    <dbReference type="NCBI Taxonomy" id="930992"/>
    <lineage>
        <taxon>Eukaryota</taxon>
        <taxon>Fungi</taxon>
        <taxon>Dikarya</taxon>
        <taxon>Basidiomycota</taxon>
        <taxon>Agaricomycotina</taxon>
        <taxon>Agaricomycetes</taxon>
        <taxon>Agaricomycetidae</taxon>
        <taxon>Boletales</taxon>
        <taxon>Suillineae</taxon>
        <taxon>Suillaceae</taxon>
        <taxon>Suillus</taxon>
    </lineage>
</organism>
<dbReference type="InParanoid" id="A0A0D0AN67"/>
<name>A0A0D0AN67_9AGAM</name>
<evidence type="ECO:0000313" key="2">
    <source>
        <dbReference type="EMBL" id="KIK35702.1"/>
    </source>
</evidence>
<dbReference type="GO" id="GO:0007165">
    <property type="term" value="P:signal transduction"/>
    <property type="evidence" value="ECO:0007669"/>
    <property type="project" value="TreeGrafter"/>
</dbReference>
<dbReference type="GO" id="GO:0005524">
    <property type="term" value="F:ATP binding"/>
    <property type="evidence" value="ECO:0007669"/>
    <property type="project" value="InterPro"/>
</dbReference>
<keyword evidence="3" id="KW-1185">Reference proteome</keyword>
<dbReference type="EMBL" id="KN835596">
    <property type="protein sequence ID" value="KIK35702.1"/>
    <property type="molecule type" value="Genomic_DNA"/>
</dbReference>
<proteinExistence type="predicted"/>
<dbReference type="Gene3D" id="1.10.510.10">
    <property type="entry name" value="Transferase(Phosphotransferase) domain 1"/>
    <property type="match status" value="1"/>
</dbReference>
<dbReference type="PROSITE" id="PS00109">
    <property type="entry name" value="PROTEIN_KINASE_TYR"/>
    <property type="match status" value="1"/>
</dbReference>
<accession>A0A0D0AN67</accession>
<dbReference type="PANTHER" id="PTHR23257:SF958">
    <property type="entry name" value="SERINE_THREONINE-PROTEIN KINASE WNK4"/>
    <property type="match status" value="1"/>
</dbReference>
<dbReference type="InterPro" id="IPR001245">
    <property type="entry name" value="Ser-Thr/Tyr_kinase_cat_dom"/>
</dbReference>
<dbReference type="InterPro" id="IPR008266">
    <property type="entry name" value="Tyr_kinase_AS"/>
</dbReference>
<dbReference type="AlphaFoldDB" id="A0A0D0AN67"/>
<reference evidence="3" key="2">
    <citation type="submission" date="2015-01" db="EMBL/GenBank/DDBJ databases">
        <title>Evolutionary Origins and Diversification of the Mycorrhizal Mutualists.</title>
        <authorList>
            <consortium name="DOE Joint Genome Institute"/>
            <consortium name="Mycorrhizal Genomics Consortium"/>
            <person name="Kohler A."/>
            <person name="Kuo A."/>
            <person name="Nagy L.G."/>
            <person name="Floudas D."/>
            <person name="Copeland A."/>
            <person name="Barry K.W."/>
            <person name="Cichocki N."/>
            <person name="Veneault-Fourrey C."/>
            <person name="LaButti K."/>
            <person name="Lindquist E.A."/>
            <person name="Lipzen A."/>
            <person name="Lundell T."/>
            <person name="Morin E."/>
            <person name="Murat C."/>
            <person name="Riley R."/>
            <person name="Ohm R."/>
            <person name="Sun H."/>
            <person name="Tunlid A."/>
            <person name="Henrissat B."/>
            <person name="Grigoriev I.V."/>
            <person name="Hibbett D.S."/>
            <person name="Martin F."/>
        </authorList>
    </citation>
    <scope>NUCLEOTIDE SEQUENCE [LARGE SCALE GENOMIC DNA]</scope>
    <source>
        <strain evidence="3">UH-Slu-Lm8-n1</strain>
    </source>
</reference>
<dbReference type="HOGENOM" id="CLU_000288_7_18_1"/>
<evidence type="ECO:0000259" key="1">
    <source>
        <dbReference type="PROSITE" id="PS50011"/>
    </source>
</evidence>
<dbReference type="PANTHER" id="PTHR23257">
    <property type="entry name" value="SERINE-THREONINE PROTEIN KINASE"/>
    <property type="match status" value="1"/>
</dbReference>
<dbReference type="InterPro" id="IPR011009">
    <property type="entry name" value="Kinase-like_dom_sf"/>
</dbReference>
<dbReference type="GO" id="GO:0004672">
    <property type="term" value="F:protein kinase activity"/>
    <property type="evidence" value="ECO:0007669"/>
    <property type="project" value="InterPro"/>
</dbReference>
<dbReference type="GO" id="GO:0005737">
    <property type="term" value="C:cytoplasm"/>
    <property type="evidence" value="ECO:0007669"/>
    <property type="project" value="TreeGrafter"/>
</dbReference>
<gene>
    <name evidence="2" type="ORF">CY34DRAFT_26552</name>
</gene>
<reference evidence="2 3" key="1">
    <citation type="submission" date="2014-04" db="EMBL/GenBank/DDBJ databases">
        <authorList>
            <consortium name="DOE Joint Genome Institute"/>
            <person name="Kuo A."/>
            <person name="Ruytinx J."/>
            <person name="Rineau F."/>
            <person name="Colpaert J."/>
            <person name="Kohler A."/>
            <person name="Nagy L.G."/>
            <person name="Floudas D."/>
            <person name="Copeland A."/>
            <person name="Barry K.W."/>
            <person name="Cichocki N."/>
            <person name="Veneault-Fourrey C."/>
            <person name="LaButti K."/>
            <person name="Lindquist E.A."/>
            <person name="Lipzen A."/>
            <person name="Lundell T."/>
            <person name="Morin E."/>
            <person name="Murat C."/>
            <person name="Sun H."/>
            <person name="Tunlid A."/>
            <person name="Henrissat B."/>
            <person name="Grigoriev I.V."/>
            <person name="Hibbett D.S."/>
            <person name="Martin F."/>
            <person name="Nordberg H.P."/>
            <person name="Cantor M.N."/>
            <person name="Hua S.X."/>
        </authorList>
    </citation>
    <scope>NUCLEOTIDE SEQUENCE [LARGE SCALE GENOMIC DNA]</scope>
    <source>
        <strain evidence="2 3">UH-Slu-Lm8-n1</strain>
    </source>
</reference>
<dbReference type="Pfam" id="PF07714">
    <property type="entry name" value="PK_Tyr_Ser-Thr"/>
    <property type="match status" value="1"/>
</dbReference>
<dbReference type="SUPFAM" id="SSF56112">
    <property type="entry name" value="Protein kinase-like (PK-like)"/>
    <property type="match status" value="1"/>
</dbReference>
<dbReference type="STRING" id="930992.A0A0D0AN67"/>
<dbReference type="InterPro" id="IPR050167">
    <property type="entry name" value="Ser_Thr_protein_kinase"/>
</dbReference>
<dbReference type="InterPro" id="IPR000719">
    <property type="entry name" value="Prot_kinase_dom"/>
</dbReference>
<feature type="domain" description="Protein kinase" evidence="1">
    <location>
        <begin position="1"/>
        <end position="241"/>
    </location>
</feature>
<dbReference type="PROSITE" id="PS50011">
    <property type="entry name" value="PROTEIN_KINASE_DOM"/>
    <property type="match status" value="1"/>
</dbReference>